<comment type="subcellular location">
    <subcellularLocation>
        <location evidence="1">Secreted</location>
    </subcellularLocation>
</comment>
<dbReference type="InterPro" id="IPR056304">
    <property type="entry name" value="Lip-like_C"/>
</dbReference>
<name>A0A1L9U234_ASPBC</name>
<dbReference type="GO" id="GO:0005576">
    <property type="term" value="C:extracellular region"/>
    <property type="evidence" value="ECO:0007669"/>
    <property type="project" value="UniProtKB-SubCell"/>
</dbReference>
<reference evidence="8" key="1">
    <citation type="journal article" date="2017" name="Genome Biol.">
        <title>Comparative genomics reveals high biological diversity and specific adaptations in the industrially and medically important fungal genus Aspergillus.</title>
        <authorList>
            <person name="de Vries R.P."/>
            <person name="Riley R."/>
            <person name="Wiebenga A."/>
            <person name="Aguilar-Osorio G."/>
            <person name="Amillis S."/>
            <person name="Uchima C.A."/>
            <person name="Anderluh G."/>
            <person name="Asadollahi M."/>
            <person name="Askin M."/>
            <person name="Barry K."/>
            <person name="Battaglia E."/>
            <person name="Bayram O."/>
            <person name="Benocci T."/>
            <person name="Braus-Stromeyer S.A."/>
            <person name="Caldana C."/>
            <person name="Canovas D."/>
            <person name="Cerqueira G.C."/>
            <person name="Chen F."/>
            <person name="Chen W."/>
            <person name="Choi C."/>
            <person name="Clum A."/>
            <person name="Dos Santos R.A."/>
            <person name="Damasio A.R."/>
            <person name="Diallinas G."/>
            <person name="Emri T."/>
            <person name="Fekete E."/>
            <person name="Flipphi M."/>
            <person name="Freyberg S."/>
            <person name="Gallo A."/>
            <person name="Gournas C."/>
            <person name="Habgood R."/>
            <person name="Hainaut M."/>
            <person name="Harispe M.L."/>
            <person name="Henrissat B."/>
            <person name="Hilden K.S."/>
            <person name="Hope R."/>
            <person name="Hossain A."/>
            <person name="Karabika E."/>
            <person name="Karaffa L."/>
            <person name="Karanyi Z."/>
            <person name="Krasevec N."/>
            <person name="Kuo A."/>
            <person name="Kusch H."/>
            <person name="LaButti K."/>
            <person name="Lagendijk E.L."/>
            <person name="Lapidus A."/>
            <person name="Levasseur A."/>
            <person name="Lindquist E."/>
            <person name="Lipzen A."/>
            <person name="Logrieco A.F."/>
            <person name="MacCabe A."/>
            <person name="Maekelae M.R."/>
            <person name="Malavazi I."/>
            <person name="Melin P."/>
            <person name="Meyer V."/>
            <person name="Mielnichuk N."/>
            <person name="Miskei M."/>
            <person name="Molnar A.P."/>
            <person name="Mule G."/>
            <person name="Ngan C.Y."/>
            <person name="Orejas M."/>
            <person name="Orosz E."/>
            <person name="Ouedraogo J.P."/>
            <person name="Overkamp K.M."/>
            <person name="Park H.-S."/>
            <person name="Perrone G."/>
            <person name="Piumi F."/>
            <person name="Punt P.J."/>
            <person name="Ram A.F."/>
            <person name="Ramon A."/>
            <person name="Rauscher S."/>
            <person name="Record E."/>
            <person name="Riano-Pachon D.M."/>
            <person name="Robert V."/>
            <person name="Roehrig J."/>
            <person name="Ruller R."/>
            <person name="Salamov A."/>
            <person name="Salih N.S."/>
            <person name="Samson R.A."/>
            <person name="Sandor E."/>
            <person name="Sanguinetti M."/>
            <person name="Schuetze T."/>
            <person name="Sepcic K."/>
            <person name="Shelest E."/>
            <person name="Sherlock G."/>
            <person name="Sophianopoulou V."/>
            <person name="Squina F.M."/>
            <person name="Sun H."/>
            <person name="Susca A."/>
            <person name="Todd R.B."/>
            <person name="Tsang A."/>
            <person name="Unkles S.E."/>
            <person name="van de Wiele N."/>
            <person name="van Rossen-Uffink D."/>
            <person name="Oliveira J.V."/>
            <person name="Vesth T.C."/>
            <person name="Visser J."/>
            <person name="Yu J.-H."/>
            <person name="Zhou M."/>
            <person name="Andersen M.R."/>
            <person name="Archer D.B."/>
            <person name="Baker S.E."/>
            <person name="Benoit I."/>
            <person name="Brakhage A.A."/>
            <person name="Braus G.H."/>
            <person name="Fischer R."/>
            <person name="Frisvad J.C."/>
            <person name="Goldman G.H."/>
            <person name="Houbraken J."/>
            <person name="Oakley B."/>
            <person name="Pocsi I."/>
            <person name="Scazzocchio C."/>
            <person name="Seiboth B."/>
            <person name="vanKuyk P.A."/>
            <person name="Wortman J."/>
            <person name="Dyer P.S."/>
            <person name="Grigoriev I.V."/>
        </authorList>
    </citation>
    <scope>NUCLEOTIDE SEQUENCE [LARGE SCALE GENOMIC DNA]</scope>
    <source>
        <strain evidence="8">CBS 101740 / IMI 381727 / IBT 21946</strain>
    </source>
</reference>
<dbReference type="RefSeq" id="XP_067472956.1">
    <property type="nucleotide sequence ID" value="XM_067626195.1"/>
</dbReference>
<dbReference type="SUPFAM" id="SSF53474">
    <property type="entry name" value="alpha/beta-Hydrolases"/>
    <property type="match status" value="1"/>
</dbReference>
<evidence type="ECO:0000256" key="1">
    <source>
        <dbReference type="ARBA" id="ARBA00004613"/>
    </source>
</evidence>
<dbReference type="GO" id="GO:0006629">
    <property type="term" value="P:lipid metabolic process"/>
    <property type="evidence" value="ECO:0007669"/>
    <property type="project" value="UniProtKB-KW"/>
</dbReference>
<keyword evidence="4" id="KW-0378">Hydrolase</keyword>
<dbReference type="GO" id="GO:0016787">
    <property type="term" value="F:hydrolase activity"/>
    <property type="evidence" value="ECO:0007669"/>
    <property type="project" value="UniProtKB-KW"/>
</dbReference>
<keyword evidence="3" id="KW-0732">Signal</keyword>
<dbReference type="OrthoDB" id="206848at2759"/>
<keyword evidence="2" id="KW-0964">Secreted</keyword>
<dbReference type="OMA" id="TMSFCAT"/>
<sequence>MQIDPSNGGLQTLDQLVQQIGSTVPPGNKFPIVLVSGFSGWGEALLGTLNYWGGFEDLPSALQSAGYTVIVVRIGPLSSNWERACEVYAQLTSNVFDAPNDCPVATIPIDYGAIYPIRYNYKRNGLIKKAVLFGYLPPKWKWSSDNPVHFLCHSQGGNTIRLLIKLLSGNHGDLHPVYFAVADREKRIKSVVTLGTPYKGTTITNVVEVIQNLLPPNAIELITRLVVSTSFKQPRVYDLHLDHWYFTRNGDESFRQMCTRIRPLVAVWWNGPVPLPGQPQFPPHNGFYDNSISGVNDLSNFTGTTAHDIFYFSMSFDATQQFPNVQLSVDELNSLPVNRVISTLDFFGLRGFIGNIATDPNIPFNPSTLDLARWFVRVANGHLGGLGYFDKIPFPGTRVPRPDMLPFLTLFSIVMGGYVIPGNPAGLPNINSADFQPNDGVVNTLSMSGPEGSRILNAARFPINGLGSMAQAIATNALGTYWHFGENHTMDHADQIGVFTEGQTYREVDHMYMLFARLLTMLPP</sequence>
<evidence type="ECO:0000259" key="6">
    <source>
        <dbReference type="Pfam" id="PF24708"/>
    </source>
</evidence>
<dbReference type="VEuPathDB" id="FungiDB:ASPBRDRAFT_489417"/>
<evidence type="ECO:0000256" key="4">
    <source>
        <dbReference type="ARBA" id="ARBA00022801"/>
    </source>
</evidence>
<evidence type="ECO:0000256" key="3">
    <source>
        <dbReference type="ARBA" id="ARBA00022729"/>
    </source>
</evidence>
<evidence type="ECO:0000313" key="8">
    <source>
        <dbReference type="Proteomes" id="UP000184499"/>
    </source>
</evidence>
<evidence type="ECO:0000256" key="5">
    <source>
        <dbReference type="ARBA" id="ARBA00023098"/>
    </source>
</evidence>
<keyword evidence="8" id="KW-1185">Reference proteome</keyword>
<proteinExistence type="predicted"/>
<dbReference type="GeneID" id="93578683"/>
<dbReference type="PANTHER" id="PTHR34043:SF3">
    <property type="entry name" value="ALPHA_BETA-HYDROLASES SUPERFAMILY PROTEIN"/>
    <property type="match status" value="1"/>
</dbReference>
<dbReference type="Pfam" id="PF24708">
    <property type="entry name" value="Lip_C"/>
    <property type="match status" value="1"/>
</dbReference>
<dbReference type="PANTHER" id="PTHR34043">
    <property type="entry name" value="ALPHA/BETA-HYDROLASES SUPERFAMILY PROTEIN"/>
    <property type="match status" value="1"/>
</dbReference>
<evidence type="ECO:0000313" key="7">
    <source>
        <dbReference type="EMBL" id="OJJ65705.1"/>
    </source>
</evidence>
<dbReference type="InterPro" id="IPR029058">
    <property type="entry name" value="AB_hydrolase_fold"/>
</dbReference>
<dbReference type="STRING" id="767769.A0A1L9U234"/>
<evidence type="ECO:0000256" key="2">
    <source>
        <dbReference type="ARBA" id="ARBA00022525"/>
    </source>
</evidence>
<feature type="domain" description="Lipase-like C-terminal" evidence="6">
    <location>
        <begin position="28"/>
        <end position="268"/>
    </location>
</feature>
<gene>
    <name evidence="7" type="ORF">ASPBRDRAFT_489417</name>
</gene>
<keyword evidence="5" id="KW-0443">Lipid metabolism</keyword>
<organism evidence="7 8">
    <name type="scientific">Aspergillus brasiliensis (strain CBS 101740 / IMI 381727 / IBT 21946)</name>
    <dbReference type="NCBI Taxonomy" id="767769"/>
    <lineage>
        <taxon>Eukaryota</taxon>
        <taxon>Fungi</taxon>
        <taxon>Dikarya</taxon>
        <taxon>Ascomycota</taxon>
        <taxon>Pezizomycotina</taxon>
        <taxon>Eurotiomycetes</taxon>
        <taxon>Eurotiomycetidae</taxon>
        <taxon>Eurotiales</taxon>
        <taxon>Aspergillaceae</taxon>
        <taxon>Aspergillus</taxon>
        <taxon>Aspergillus subgen. Circumdati</taxon>
    </lineage>
</organism>
<accession>A0A1L9U234</accession>
<dbReference type="AlphaFoldDB" id="A0A1L9U234"/>
<dbReference type="EMBL" id="KV878711">
    <property type="protein sequence ID" value="OJJ65705.1"/>
    <property type="molecule type" value="Genomic_DNA"/>
</dbReference>
<protein>
    <recommendedName>
        <fullName evidence="6">Lipase-like C-terminal domain-containing protein</fullName>
    </recommendedName>
</protein>
<dbReference type="Proteomes" id="UP000184499">
    <property type="component" value="Unassembled WGS sequence"/>
</dbReference>
<dbReference type="Gene3D" id="3.40.50.1820">
    <property type="entry name" value="alpha/beta hydrolase"/>
    <property type="match status" value="1"/>
</dbReference>